<evidence type="ECO:0000313" key="2">
    <source>
        <dbReference type="Proteomes" id="UP001732700"/>
    </source>
</evidence>
<accession>A0ACD5TXL0</accession>
<reference evidence="1" key="2">
    <citation type="submission" date="2025-09" db="UniProtKB">
        <authorList>
            <consortium name="EnsemblPlants"/>
        </authorList>
    </citation>
    <scope>IDENTIFICATION</scope>
</reference>
<dbReference type="Proteomes" id="UP001732700">
    <property type="component" value="Chromosome 1D"/>
</dbReference>
<name>A0ACD5TXL0_AVESA</name>
<keyword evidence="2" id="KW-1185">Reference proteome</keyword>
<organism evidence="1 2">
    <name type="scientific">Avena sativa</name>
    <name type="common">Oat</name>
    <dbReference type="NCBI Taxonomy" id="4498"/>
    <lineage>
        <taxon>Eukaryota</taxon>
        <taxon>Viridiplantae</taxon>
        <taxon>Streptophyta</taxon>
        <taxon>Embryophyta</taxon>
        <taxon>Tracheophyta</taxon>
        <taxon>Spermatophyta</taxon>
        <taxon>Magnoliopsida</taxon>
        <taxon>Liliopsida</taxon>
        <taxon>Poales</taxon>
        <taxon>Poaceae</taxon>
        <taxon>BOP clade</taxon>
        <taxon>Pooideae</taxon>
        <taxon>Poodae</taxon>
        <taxon>Poeae</taxon>
        <taxon>Poeae Chloroplast Group 1 (Aveneae type)</taxon>
        <taxon>Aveninae</taxon>
        <taxon>Avena</taxon>
    </lineage>
</organism>
<sequence>MKKSLKGWGVNLRGSAIREKRDVVLELEYLELIEEETLLTREKFQRKIFIQLKLMKIYEEEEFFSFSRSSSKWLLQGDNNTAYFHRIANGRKSKNVMYSLRNNDLLIQGTFDLLTHAT</sequence>
<reference evidence="1" key="1">
    <citation type="submission" date="2021-05" db="EMBL/GenBank/DDBJ databases">
        <authorList>
            <person name="Scholz U."/>
            <person name="Mascher M."/>
            <person name="Fiebig A."/>
        </authorList>
    </citation>
    <scope>NUCLEOTIDE SEQUENCE [LARGE SCALE GENOMIC DNA]</scope>
</reference>
<evidence type="ECO:0000313" key="1">
    <source>
        <dbReference type="EnsemblPlants" id="AVESA.00010b.r2.1DG0140260.1.CDS.1"/>
    </source>
</evidence>
<dbReference type="EnsemblPlants" id="AVESA.00010b.r2.1DG0140260.1">
    <property type="protein sequence ID" value="AVESA.00010b.r2.1DG0140260.1.CDS.1"/>
    <property type="gene ID" value="AVESA.00010b.r2.1DG0140260"/>
</dbReference>
<protein>
    <submittedName>
        <fullName evidence="1">Uncharacterized protein</fullName>
    </submittedName>
</protein>
<proteinExistence type="predicted"/>